<evidence type="ECO:0000313" key="1">
    <source>
        <dbReference type="EMBL" id="CAC5405297.1"/>
    </source>
</evidence>
<reference evidence="1 2" key="1">
    <citation type="submission" date="2020-06" db="EMBL/GenBank/DDBJ databases">
        <authorList>
            <person name="Li R."/>
            <person name="Bekaert M."/>
        </authorList>
    </citation>
    <scope>NUCLEOTIDE SEQUENCE [LARGE SCALE GENOMIC DNA]</scope>
    <source>
        <strain evidence="2">wild</strain>
    </source>
</reference>
<protein>
    <submittedName>
        <fullName evidence="1">Uncharacterized protein</fullName>
    </submittedName>
</protein>
<dbReference type="EMBL" id="CACVKT020007119">
    <property type="protein sequence ID" value="CAC5405297.1"/>
    <property type="molecule type" value="Genomic_DNA"/>
</dbReference>
<accession>A0A6J8DCD2</accession>
<sequence length="476" mass="54919">MERFDMETNINPFYELKKEQIETELDTRKIGIDYRKMNKKELQELLSETLQGIQRPTALICPSFRSNSYKLVEKYEISNCEPLHDITNVVQNLLTELPCHLDQALVQTEYHKCFEITIGDKNQIKGSDARLYAVKFHTDQVDSFKRQESNISKQAHLLPQRGNTIIPGQIVTTRSTLIQAHYERISDFLVCGKHVLWQVADDNIEFLDGPDEEEYRPCGPTLHHFSKSNLKTKYERLNINWEKCVNKISQCNFQLPCLKVKIYKEGQFSKVVNTDLELERETESCRPIQIVTCQFHLQTCGNHHAISAFIEESSKDTITAIKKHTSELINAETPHLYNAAYSQMGNFIEMSGKQQIKRWLILWDNMEAIRHTCAPSTNSAEASHASILLTDGTGLNIVQSAMFDIYESFKEKNIEGYCFGFTKSGGGPSKYSRQKKKCREKEAKNSEQLIKELENYCFHVAFLHLHLPSPRCIINH</sequence>
<evidence type="ECO:0000313" key="2">
    <source>
        <dbReference type="Proteomes" id="UP000507470"/>
    </source>
</evidence>
<dbReference type="Proteomes" id="UP000507470">
    <property type="component" value="Unassembled WGS sequence"/>
</dbReference>
<dbReference type="OrthoDB" id="6126144at2759"/>
<dbReference type="AlphaFoldDB" id="A0A6J8DCD2"/>
<name>A0A6J8DCD2_MYTCO</name>
<organism evidence="1 2">
    <name type="scientific">Mytilus coruscus</name>
    <name type="common">Sea mussel</name>
    <dbReference type="NCBI Taxonomy" id="42192"/>
    <lineage>
        <taxon>Eukaryota</taxon>
        <taxon>Metazoa</taxon>
        <taxon>Spiralia</taxon>
        <taxon>Lophotrochozoa</taxon>
        <taxon>Mollusca</taxon>
        <taxon>Bivalvia</taxon>
        <taxon>Autobranchia</taxon>
        <taxon>Pteriomorphia</taxon>
        <taxon>Mytilida</taxon>
        <taxon>Mytiloidea</taxon>
        <taxon>Mytilidae</taxon>
        <taxon>Mytilinae</taxon>
        <taxon>Mytilus</taxon>
    </lineage>
</organism>
<keyword evidence="2" id="KW-1185">Reference proteome</keyword>
<proteinExistence type="predicted"/>
<gene>
    <name evidence="1" type="ORF">MCOR_39006</name>
</gene>